<dbReference type="InterPro" id="IPR026596">
    <property type="entry name" value="IspD/F"/>
</dbReference>
<comment type="pathway">
    <text evidence="10">Isoprenoid biosynthesis; isopentenyl diphosphate biosynthesis via DXP pathway; isopentenyl diphosphate from 1-deoxy-D-xylulose 5-phosphate: step 2/6.</text>
</comment>
<evidence type="ECO:0000256" key="2">
    <source>
        <dbReference type="ARBA" id="ARBA00001968"/>
    </source>
</evidence>
<dbReference type="HAMAP" id="MF_01520">
    <property type="entry name" value="IspDF"/>
    <property type="match status" value="1"/>
</dbReference>
<dbReference type="FunFam" id="3.90.550.10:FF:000003">
    <property type="entry name" value="2-C-methyl-D-erythritol 4-phosphate cytidylyltransferase"/>
    <property type="match status" value="1"/>
</dbReference>
<comment type="caution">
    <text evidence="12">The sequence shown here is derived from an EMBL/GenBank/DDBJ whole genome shotgun (WGS) entry which is preliminary data.</text>
</comment>
<dbReference type="EC" id="4.6.1.12" evidence="10"/>
<dbReference type="InterPro" id="IPR001228">
    <property type="entry name" value="IspD"/>
</dbReference>
<dbReference type="InterPro" id="IPR020555">
    <property type="entry name" value="MECDP_synthase_CS"/>
</dbReference>
<dbReference type="Gene3D" id="3.30.1330.50">
    <property type="entry name" value="2-C-methyl-D-erythritol 2,4-cyclodiphosphate synthase"/>
    <property type="match status" value="1"/>
</dbReference>
<feature type="site" description="Transition state stabilizer" evidence="10">
    <location>
        <position position="267"/>
    </location>
</feature>
<feature type="domain" description="2-C-methyl-D-erythritol 2,4-cyclodiphosphate synthase" evidence="11">
    <location>
        <begin position="235"/>
        <end position="387"/>
    </location>
</feature>
<feature type="site" description="Transition state stabilizer" evidence="10">
    <location>
        <position position="366"/>
    </location>
</feature>
<comment type="similarity">
    <text evidence="10">In the C-terminal section; belongs to the IspF family.</text>
</comment>
<feature type="binding site" evidence="10">
    <location>
        <position position="241"/>
    </location>
    <ligand>
        <name>a divalent metal cation</name>
        <dbReference type="ChEBI" id="CHEBI:60240"/>
    </ligand>
</feature>
<dbReference type="InterPro" id="IPR050088">
    <property type="entry name" value="IspD/TarI_cytidylyltransf_bact"/>
</dbReference>
<evidence type="ECO:0000259" key="11">
    <source>
        <dbReference type="Pfam" id="PF02542"/>
    </source>
</evidence>
<comment type="catalytic activity">
    <reaction evidence="1 10">
        <text>4-CDP-2-C-methyl-D-erythritol 2-phosphate = 2-C-methyl-D-erythritol 2,4-cyclic diphosphate + CMP</text>
        <dbReference type="Rhea" id="RHEA:23864"/>
        <dbReference type="ChEBI" id="CHEBI:57919"/>
        <dbReference type="ChEBI" id="CHEBI:58483"/>
        <dbReference type="ChEBI" id="CHEBI:60377"/>
        <dbReference type="EC" id="4.6.1.12"/>
    </reaction>
</comment>
<dbReference type="EMBL" id="LIZY01000032">
    <property type="protein sequence ID" value="KPJ64309.1"/>
    <property type="molecule type" value="Genomic_DNA"/>
</dbReference>
<name>A0A0S7XP87_9BACT</name>
<dbReference type="AlphaFoldDB" id="A0A0S7XP87"/>
<feature type="binding site" evidence="10">
    <location>
        <position position="243"/>
    </location>
    <ligand>
        <name>a divalent metal cation</name>
        <dbReference type="ChEBI" id="CHEBI:60240"/>
    </ligand>
</feature>
<evidence type="ECO:0000256" key="5">
    <source>
        <dbReference type="ARBA" id="ARBA00022695"/>
    </source>
</evidence>
<dbReference type="HAMAP" id="MF_00107">
    <property type="entry name" value="IspF"/>
    <property type="match status" value="1"/>
</dbReference>
<dbReference type="InterPro" id="IPR034683">
    <property type="entry name" value="IspD/TarI"/>
</dbReference>
<evidence type="ECO:0000256" key="1">
    <source>
        <dbReference type="ARBA" id="ARBA00000200"/>
    </source>
</evidence>
<reference evidence="12 13" key="1">
    <citation type="journal article" date="2015" name="Microbiome">
        <title>Genomic resolution of linkages in carbon, nitrogen, and sulfur cycling among widespread estuary sediment bacteria.</title>
        <authorList>
            <person name="Baker B.J."/>
            <person name="Lazar C.S."/>
            <person name="Teske A.P."/>
            <person name="Dick G.J."/>
        </authorList>
    </citation>
    <scope>NUCLEOTIDE SEQUENCE [LARGE SCALE GENOMIC DNA]</scope>
    <source>
        <strain evidence="12">DG_56</strain>
    </source>
</reference>
<dbReference type="InterPro" id="IPR003526">
    <property type="entry name" value="MECDP_synthase"/>
</dbReference>
<keyword evidence="5 10" id="KW-0548">Nucleotidyltransferase</keyword>
<feature type="binding site" evidence="10">
    <location>
        <begin position="289"/>
        <end position="291"/>
    </location>
    <ligand>
        <name>4-CDP-2-C-methyl-D-erythritol 2-phosphate</name>
        <dbReference type="ChEBI" id="CHEBI:57919"/>
    </ligand>
</feature>
<dbReference type="NCBIfam" id="TIGR00151">
    <property type="entry name" value="ispF"/>
    <property type="match status" value="1"/>
</dbReference>
<dbReference type="UniPathway" id="UPA00056">
    <property type="reaction ID" value="UER00093"/>
</dbReference>
<proteinExistence type="inferred from homology"/>
<organism evidence="12 13">
    <name type="scientific">candidate division KD3-62 bacterium DG_56</name>
    <dbReference type="NCBI Taxonomy" id="1704032"/>
    <lineage>
        <taxon>Bacteria</taxon>
        <taxon>candidate division KD3-62</taxon>
    </lineage>
</organism>
<dbReference type="EC" id="2.7.7.60" evidence="10"/>
<dbReference type="HAMAP" id="MF_00108">
    <property type="entry name" value="IspD"/>
    <property type="match status" value="1"/>
</dbReference>
<feature type="binding site" evidence="10">
    <location>
        <begin position="365"/>
        <end position="368"/>
    </location>
    <ligand>
        <name>4-CDP-2-C-methyl-D-erythritol 2-phosphate</name>
        <dbReference type="ChEBI" id="CHEBI:57919"/>
    </ligand>
</feature>
<evidence type="ECO:0000313" key="12">
    <source>
        <dbReference type="EMBL" id="KPJ64309.1"/>
    </source>
</evidence>
<comment type="function">
    <text evidence="10">Bifunctional enzyme that catalyzes the formation of 4-diphosphocytidyl-2-C-methyl-D-erythritol from CTP and 2-C-methyl-D-erythritol 4-phosphate (MEP) (IspD), and catalyzes the conversion of 4-diphosphocytidyl-2-C-methyl-D-erythritol 2-phosphate (CDP-ME2P) to 2-C-methyl-D-erythritol 2,4-cyclodiphosphate (ME-CPP) with a corresponding release of cytidine 5-monophosphate (CMP) (IspF).</text>
</comment>
<keyword evidence="8 10" id="KW-0456">Lyase</keyword>
<dbReference type="GO" id="GO:0046872">
    <property type="term" value="F:metal ion binding"/>
    <property type="evidence" value="ECO:0007669"/>
    <property type="project" value="UniProtKB-KW"/>
</dbReference>
<keyword evidence="9 10" id="KW-0511">Multifunctional enzyme</keyword>
<comment type="caution">
    <text evidence="10">Lacks conserved residue(s) required for the propagation of feature annotation.</text>
</comment>
<comment type="similarity">
    <text evidence="10">In the N-terminal section; belongs to the IspD/TarI cytidylyltransferase family. IspD subfamily.</text>
</comment>
<feature type="site" description="Transition state stabilizer" evidence="10">
    <location>
        <position position="19"/>
    </location>
</feature>
<sequence>MSPRTRTCTLIPAAGSGRRLGVTANGGKAFLPLAGRPMVAHALSAFRHSARIDEIVLVVRPEDVERARALVTAGPGNKAEKVVCGGATRQASVRSGLVEISEAMDLIAVHDAARPFVTCELIDACLDAAASTGAAAAALPVSDTIKRADSQGRVEETLDRSRLWAMQTPQVFDRELLCRAYAEAERAGIEATDDCALVERLGHPVALVPGDERNIKITTAADLEAAERRLEPQVRTGFGYDLHRLQRGRRLVLGGVEMPHESGLVGHSDADVVAHAACDAVLGAVGLGDIGRHFPDSDERYAGISSMILLEDVGRRAKGAGYRVTNLDVVVVAERPRISGVAEQMGQNLAGALQIEAGRVNIKATTTEGLGPVGTSRAIACYAVATVMRTGLERAVGR</sequence>
<protein>
    <recommendedName>
        <fullName evidence="10">Bifunctional enzyme IspD/IspF</fullName>
    </recommendedName>
    <domain>
        <recommendedName>
            <fullName evidence="10">2-C-methyl-D-erythritol 4-phosphate cytidylyltransferase</fullName>
            <ecNumber evidence="10">2.7.7.60</ecNumber>
        </recommendedName>
        <alternativeName>
            <fullName evidence="10">4-diphosphocytidyl-2C-methyl-D-erythritol synthase</fullName>
        </alternativeName>
        <alternativeName>
            <fullName evidence="10">MEP cytidylyltransferase</fullName>
            <shortName evidence="10">MCT</shortName>
        </alternativeName>
    </domain>
    <domain>
        <recommendedName>
            <fullName evidence="10">2-C-methyl-D-erythritol 2,4-cyclodiphosphate synthase</fullName>
            <shortName evidence="10">MECDP-synthase</shortName>
            <shortName evidence="10">MECPP-synthase</shortName>
            <shortName evidence="10">MECPS</shortName>
            <ecNumber evidence="10">4.6.1.12</ecNumber>
        </recommendedName>
    </domain>
</protein>
<dbReference type="PATRIC" id="fig|1704032.3.peg.122"/>
<feature type="binding site" evidence="10">
    <location>
        <begin position="267"/>
        <end position="268"/>
    </location>
    <ligand>
        <name>4-CDP-2-C-methyl-D-erythritol 2-phosphate</name>
        <dbReference type="ChEBI" id="CHEBI:57919"/>
    </ligand>
</feature>
<dbReference type="PANTHER" id="PTHR32125:SF4">
    <property type="entry name" value="2-C-METHYL-D-ERYTHRITOL 4-PHOSPHATE CYTIDYLYLTRANSFERASE, CHLOROPLASTIC"/>
    <property type="match status" value="1"/>
</dbReference>
<feature type="binding site" evidence="10">
    <location>
        <begin position="294"/>
        <end position="298"/>
    </location>
    <ligand>
        <name>4-CDP-2-C-methyl-D-erythritol 2-phosphate</name>
        <dbReference type="ChEBI" id="CHEBI:57919"/>
    </ligand>
</feature>
<dbReference type="Pfam" id="PF01128">
    <property type="entry name" value="IspD"/>
    <property type="match status" value="1"/>
</dbReference>
<evidence type="ECO:0000256" key="4">
    <source>
        <dbReference type="ARBA" id="ARBA00022679"/>
    </source>
</evidence>
<feature type="region of interest" description="2-C-methyl-D-erythritol 2,4-cyclodiphosphate synthase" evidence="10">
    <location>
        <begin position="235"/>
        <end position="398"/>
    </location>
</feature>
<dbReference type="PANTHER" id="PTHR32125">
    <property type="entry name" value="2-C-METHYL-D-ERYTHRITOL 4-PHOSPHATE CYTIDYLYLTRANSFERASE, CHLOROPLASTIC"/>
    <property type="match status" value="1"/>
</dbReference>
<feature type="region of interest" description="2-C-methyl-D-erythritol 4-phosphate cytidylyltransferase" evidence="10">
    <location>
        <begin position="1"/>
        <end position="234"/>
    </location>
</feature>
<evidence type="ECO:0000256" key="3">
    <source>
        <dbReference type="ARBA" id="ARBA00004709"/>
    </source>
</evidence>
<feature type="binding site" evidence="10">
    <location>
        <begin position="241"/>
        <end position="243"/>
    </location>
    <ligand>
        <name>4-CDP-2-C-methyl-D-erythritol 2-phosphate</name>
        <dbReference type="ChEBI" id="CHEBI:57919"/>
    </ligand>
</feature>
<dbReference type="SUPFAM" id="SSF69765">
    <property type="entry name" value="IpsF-like"/>
    <property type="match status" value="1"/>
</dbReference>
<evidence type="ECO:0000256" key="6">
    <source>
        <dbReference type="ARBA" id="ARBA00022723"/>
    </source>
</evidence>
<dbReference type="Pfam" id="PF02542">
    <property type="entry name" value="YgbB"/>
    <property type="match status" value="1"/>
</dbReference>
<dbReference type="InterPro" id="IPR036571">
    <property type="entry name" value="MECDP_synthase_sf"/>
</dbReference>
<evidence type="ECO:0000313" key="13">
    <source>
        <dbReference type="Proteomes" id="UP000052020"/>
    </source>
</evidence>
<dbReference type="GO" id="GO:0008685">
    <property type="term" value="F:2-C-methyl-D-erythritol 2,4-cyclodiphosphate synthase activity"/>
    <property type="evidence" value="ECO:0007669"/>
    <property type="project" value="UniProtKB-UniRule"/>
</dbReference>
<evidence type="ECO:0000256" key="10">
    <source>
        <dbReference type="HAMAP-Rule" id="MF_01520"/>
    </source>
</evidence>
<feature type="site" description="Positions MEP for the nucleophilic attack" evidence="10">
    <location>
        <position position="216"/>
    </location>
</feature>
<dbReference type="Proteomes" id="UP000052020">
    <property type="component" value="Unassembled WGS sequence"/>
</dbReference>
<dbReference type="InterPro" id="IPR029044">
    <property type="entry name" value="Nucleotide-diphossugar_trans"/>
</dbReference>
<comment type="pathway">
    <text evidence="3 10">Isoprenoid biosynthesis; isopentenyl diphosphate biosynthesis via DXP pathway; isopentenyl diphosphate from 1-deoxy-D-xylulose 5-phosphate: step 4/6.</text>
</comment>
<comment type="cofactor">
    <cofactor evidence="2 10">
        <name>a divalent metal cation</name>
        <dbReference type="ChEBI" id="CHEBI:60240"/>
    </cofactor>
</comment>
<dbReference type="GO" id="GO:0019288">
    <property type="term" value="P:isopentenyl diphosphate biosynthetic process, methylerythritol 4-phosphate pathway"/>
    <property type="evidence" value="ECO:0007669"/>
    <property type="project" value="UniProtKB-UniRule"/>
</dbReference>
<accession>A0A0S7XP87</accession>
<dbReference type="CDD" id="cd00554">
    <property type="entry name" value="MECDP_synthase"/>
    <property type="match status" value="1"/>
</dbReference>
<feature type="site" description="Transition state stabilizer" evidence="10">
    <location>
        <position position="28"/>
    </location>
</feature>
<evidence type="ECO:0000256" key="8">
    <source>
        <dbReference type="ARBA" id="ARBA00023239"/>
    </source>
</evidence>
<keyword evidence="6 10" id="KW-0479">Metal-binding</keyword>
<keyword evidence="7 10" id="KW-0414">Isoprene biosynthesis</keyword>
<dbReference type="GO" id="GO:0016114">
    <property type="term" value="P:terpenoid biosynthetic process"/>
    <property type="evidence" value="ECO:0007669"/>
    <property type="project" value="InterPro"/>
</dbReference>
<dbReference type="Gene3D" id="3.90.550.10">
    <property type="entry name" value="Spore Coat Polysaccharide Biosynthesis Protein SpsA, Chain A"/>
    <property type="match status" value="1"/>
</dbReference>
<dbReference type="CDD" id="cd02516">
    <property type="entry name" value="CDP-ME_synthetase"/>
    <property type="match status" value="1"/>
</dbReference>
<comment type="catalytic activity">
    <reaction evidence="10">
        <text>2-C-methyl-D-erythritol 4-phosphate + CTP + H(+) = 4-CDP-2-C-methyl-D-erythritol + diphosphate</text>
        <dbReference type="Rhea" id="RHEA:13429"/>
        <dbReference type="ChEBI" id="CHEBI:15378"/>
        <dbReference type="ChEBI" id="CHEBI:33019"/>
        <dbReference type="ChEBI" id="CHEBI:37563"/>
        <dbReference type="ChEBI" id="CHEBI:57823"/>
        <dbReference type="ChEBI" id="CHEBI:58262"/>
        <dbReference type="EC" id="2.7.7.60"/>
    </reaction>
</comment>
<dbReference type="NCBIfam" id="TIGR00453">
    <property type="entry name" value="ispD"/>
    <property type="match status" value="1"/>
</dbReference>
<dbReference type="GO" id="GO:0050518">
    <property type="term" value="F:2-C-methyl-D-erythritol 4-phosphate cytidylyltransferase activity"/>
    <property type="evidence" value="ECO:0007669"/>
    <property type="project" value="UniProtKB-UniRule"/>
</dbReference>
<evidence type="ECO:0000256" key="7">
    <source>
        <dbReference type="ARBA" id="ARBA00023229"/>
    </source>
</evidence>
<feature type="site" description="Positions MEP for the nucleophilic attack" evidence="10">
    <location>
        <position position="160"/>
    </location>
</feature>
<keyword evidence="4 10" id="KW-0808">Transferase</keyword>
<feature type="binding site" evidence="10">
    <location>
        <position position="275"/>
    </location>
    <ligand>
        <name>a divalent metal cation</name>
        <dbReference type="ChEBI" id="CHEBI:60240"/>
    </ligand>
</feature>
<dbReference type="PROSITE" id="PS01350">
    <property type="entry name" value="ISPF"/>
    <property type="match status" value="1"/>
</dbReference>
<dbReference type="SUPFAM" id="SSF53448">
    <property type="entry name" value="Nucleotide-diphospho-sugar transferases"/>
    <property type="match status" value="1"/>
</dbReference>
<gene>
    <name evidence="10" type="primary">ispDF</name>
    <name evidence="12" type="ORF">AMK68_01910</name>
</gene>
<evidence type="ECO:0000256" key="9">
    <source>
        <dbReference type="ARBA" id="ARBA00023268"/>
    </source>
</evidence>